<protein>
    <submittedName>
        <fullName evidence="3">Uncharacterized protein</fullName>
    </submittedName>
</protein>
<reference evidence="3 4" key="1">
    <citation type="journal article" date="2015" name="Genome Announc.">
        <title>Complete Genome Sequence of a Novel Bacterium within the Family Rhodocyclaceae That Degrades Polycyclic Aromatic Hydrocarbons.</title>
        <authorList>
            <person name="Singleton D.R."/>
            <person name="Dickey A.N."/>
            <person name="Scholl E.H."/>
            <person name="Wright F.A."/>
            <person name="Aitken M.D."/>
        </authorList>
    </citation>
    <scope>NUCLEOTIDE SEQUENCE [LARGE SCALE GENOMIC DNA]</scope>
    <source>
        <strain evidence="4">PG1-Ca6</strain>
    </source>
</reference>
<evidence type="ECO:0000256" key="2">
    <source>
        <dbReference type="SAM" id="Phobius"/>
    </source>
</evidence>
<keyword evidence="2" id="KW-1133">Transmembrane helix</keyword>
<name>A0A0C5J0L8_9PROT</name>
<gene>
    <name evidence="3" type="ORF">PG1C_09320</name>
</gene>
<keyword evidence="4" id="KW-1185">Reference proteome</keyword>
<dbReference type="Proteomes" id="UP000061603">
    <property type="component" value="Chromosome"/>
</dbReference>
<dbReference type="AlphaFoldDB" id="A0A0C5J0L8"/>
<feature type="compositionally biased region" description="Basic and acidic residues" evidence="1">
    <location>
        <begin position="44"/>
        <end position="54"/>
    </location>
</feature>
<evidence type="ECO:0000313" key="3">
    <source>
        <dbReference type="EMBL" id="AJP48592.1"/>
    </source>
</evidence>
<feature type="compositionally biased region" description="Basic and acidic residues" evidence="1">
    <location>
        <begin position="68"/>
        <end position="79"/>
    </location>
</feature>
<organism evidence="3 4">
    <name type="scientific">Rugosibacter aromaticivorans</name>
    <dbReference type="NCBI Taxonomy" id="1565605"/>
    <lineage>
        <taxon>Bacteria</taxon>
        <taxon>Pseudomonadati</taxon>
        <taxon>Pseudomonadota</taxon>
        <taxon>Betaproteobacteria</taxon>
        <taxon>Nitrosomonadales</taxon>
        <taxon>Sterolibacteriaceae</taxon>
        <taxon>Rugosibacter</taxon>
    </lineage>
</organism>
<dbReference type="HOGENOM" id="CLU_2603637_0_0_4"/>
<feature type="transmembrane region" description="Helical" evidence="2">
    <location>
        <begin position="12"/>
        <end position="32"/>
    </location>
</feature>
<dbReference type="STRING" id="1565605.PG1C_09320"/>
<feature type="region of interest" description="Disordered" evidence="1">
    <location>
        <begin position="37"/>
        <end position="79"/>
    </location>
</feature>
<accession>A0A0C5J0L8</accession>
<evidence type="ECO:0000256" key="1">
    <source>
        <dbReference type="SAM" id="MobiDB-lite"/>
    </source>
</evidence>
<evidence type="ECO:0000313" key="4">
    <source>
        <dbReference type="Proteomes" id="UP000061603"/>
    </source>
</evidence>
<dbReference type="RefSeq" id="WP_202634563.1">
    <property type="nucleotide sequence ID" value="NZ_CP010554.1"/>
</dbReference>
<sequence>MFTPAMHGPVAVTLFWMWLGFVAAGVGIYWLWRARRNKTKKKEKAPAKYADRLRQRMQKKRQPAETLPGEHSDARRKSS</sequence>
<dbReference type="KEGG" id="rbu:PG1C_09320"/>
<keyword evidence="2" id="KW-0472">Membrane</keyword>
<dbReference type="EMBL" id="CP010554">
    <property type="protein sequence ID" value="AJP48592.1"/>
    <property type="molecule type" value="Genomic_DNA"/>
</dbReference>
<proteinExistence type="predicted"/>
<keyword evidence="2" id="KW-0812">Transmembrane</keyword>